<comment type="caution">
    <text evidence="1">The sequence shown here is derived from an EMBL/GenBank/DDBJ whole genome shotgun (WGS) entry which is preliminary data.</text>
</comment>
<protein>
    <submittedName>
        <fullName evidence="1">Uncharacterized protein</fullName>
    </submittedName>
</protein>
<sequence>MIFFFEGWTTTTSAMAVDRFACKPGEFFKYNCSSCECSSDGKSARCSVLKCEPEGTTTSPKPDIPKNFLCRPKATFKQGCNYCFCNENGKGATCTAAPCPNPKEDESFRCDPGKLFRRDCHNCTCSRDGKSASCTLLPWCEPRPRDGPRKTTTESSPKEEEVVEGSEVEDLNSICEPGQVFKRDCNICICDRDGQSSVCTLSECPKVEQEFRCQPGEKFKQDCNSCVCSHNGKTASCTAGHCVRFDCAQ</sequence>
<evidence type="ECO:0000313" key="1">
    <source>
        <dbReference type="EMBL" id="KAJ8688443.1"/>
    </source>
</evidence>
<dbReference type="EMBL" id="CM056741">
    <property type="protein sequence ID" value="KAJ8688443.1"/>
    <property type="molecule type" value="Genomic_DNA"/>
</dbReference>
<proteinExistence type="predicted"/>
<gene>
    <name evidence="1" type="ORF">QAD02_024238</name>
</gene>
<reference evidence="1" key="1">
    <citation type="submission" date="2023-04" db="EMBL/GenBank/DDBJ databases">
        <title>A chromosome-level genome assembly of the parasitoid wasp Eretmocerus hayati.</title>
        <authorList>
            <person name="Zhong Y."/>
            <person name="Liu S."/>
            <person name="Liu Y."/>
        </authorList>
    </citation>
    <scope>NUCLEOTIDE SEQUENCE</scope>
    <source>
        <strain evidence="1">ZJU_SS_LIU_2023</strain>
    </source>
</reference>
<keyword evidence="2" id="KW-1185">Reference proteome</keyword>
<name>A0ACC2PZ86_9HYME</name>
<dbReference type="Proteomes" id="UP001239111">
    <property type="component" value="Chromosome 1"/>
</dbReference>
<accession>A0ACC2PZ86</accession>
<organism evidence="1 2">
    <name type="scientific">Eretmocerus hayati</name>
    <dbReference type="NCBI Taxonomy" id="131215"/>
    <lineage>
        <taxon>Eukaryota</taxon>
        <taxon>Metazoa</taxon>
        <taxon>Ecdysozoa</taxon>
        <taxon>Arthropoda</taxon>
        <taxon>Hexapoda</taxon>
        <taxon>Insecta</taxon>
        <taxon>Pterygota</taxon>
        <taxon>Neoptera</taxon>
        <taxon>Endopterygota</taxon>
        <taxon>Hymenoptera</taxon>
        <taxon>Apocrita</taxon>
        <taxon>Proctotrupomorpha</taxon>
        <taxon>Chalcidoidea</taxon>
        <taxon>Aphelinidae</taxon>
        <taxon>Aphelininae</taxon>
        <taxon>Eretmocerus</taxon>
    </lineage>
</organism>
<evidence type="ECO:0000313" key="2">
    <source>
        <dbReference type="Proteomes" id="UP001239111"/>
    </source>
</evidence>